<accession>A0A843WVW0</accession>
<sequence>MATHEVNNNHTNSTPAGCKDFPAIQAIVLGDHSTPDQGIAVSDKPSKGIGASIRPLTLLTKAQFRAVTSTLLPFIPERSGLNSASHSECSASHTSSSTNKKVFPSTSWRSLRCIESQLLTWHCSFTPLETRAASVISLLSEGGLPHSSQSHDGNNGEAFDVATGFIKPSKHLYDVFSLSVSAYHRCLIQKEGTSLPPFGQLKAAIFYS</sequence>
<dbReference type="EMBL" id="NMUH01006072">
    <property type="protein sequence ID" value="MQM14389.1"/>
    <property type="molecule type" value="Genomic_DNA"/>
</dbReference>
<name>A0A843WVW0_COLES</name>
<keyword evidence="2" id="KW-1185">Reference proteome</keyword>
<proteinExistence type="predicted"/>
<protein>
    <submittedName>
        <fullName evidence="1">Uncharacterized protein</fullName>
    </submittedName>
</protein>
<gene>
    <name evidence="1" type="ORF">Taro_047318</name>
</gene>
<dbReference type="AlphaFoldDB" id="A0A843WVW0"/>
<dbReference type="Proteomes" id="UP000652761">
    <property type="component" value="Unassembled WGS sequence"/>
</dbReference>
<evidence type="ECO:0000313" key="1">
    <source>
        <dbReference type="EMBL" id="MQM14389.1"/>
    </source>
</evidence>
<organism evidence="1 2">
    <name type="scientific">Colocasia esculenta</name>
    <name type="common">Wild taro</name>
    <name type="synonym">Arum esculentum</name>
    <dbReference type="NCBI Taxonomy" id="4460"/>
    <lineage>
        <taxon>Eukaryota</taxon>
        <taxon>Viridiplantae</taxon>
        <taxon>Streptophyta</taxon>
        <taxon>Embryophyta</taxon>
        <taxon>Tracheophyta</taxon>
        <taxon>Spermatophyta</taxon>
        <taxon>Magnoliopsida</taxon>
        <taxon>Liliopsida</taxon>
        <taxon>Araceae</taxon>
        <taxon>Aroideae</taxon>
        <taxon>Colocasieae</taxon>
        <taxon>Colocasia</taxon>
    </lineage>
</organism>
<evidence type="ECO:0000313" key="2">
    <source>
        <dbReference type="Proteomes" id="UP000652761"/>
    </source>
</evidence>
<comment type="caution">
    <text evidence="1">The sequence shown here is derived from an EMBL/GenBank/DDBJ whole genome shotgun (WGS) entry which is preliminary data.</text>
</comment>
<reference evidence="1" key="1">
    <citation type="submission" date="2017-07" db="EMBL/GenBank/DDBJ databases">
        <title>Taro Niue Genome Assembly and Annotation.</title>
        <authorList>
            <person name="Atibalentja N."/>
            <person name="Keating K."/>
            <person name="Fields C.J."/>
        </authorList>
    </citation>
    <scope>NUCLEOTIDE SEQUENCE</scope>
    <source>
        <strain evidence="1">Niue_2</strain>
        <tissue evidence="1">Leaf</tissue>
    </source>
</reference>